<protein>
    <recommendedName>
        <fullName evidence="6">GTP cyclohydrolase 1</fullName>
        <ecNumber evidence="6">3.5.4.16</ecNumber>
    </recommendedName>
    <alternativeName>
        <fullName evidence="6">GTP cyclohydrolase I</fullName>
        <shortName evidence="6">GTP-CH-I</shortName>
    </alternativeName>
</protein>
<dbReference type="FunFam" id="3.30.1130.10:FF:000001">
    <property type="entry name" value="GTP cyclohydrolase 1"/>
    <property type="match status" value="1"/>
</dbReference>
<comment type="similarity">
    <text evidence="6">Belongs to the GTP cyclohydrolase I family.</text>
</comment>
<dbReference type="EC" id="3.5.4.16" evidence="6"/>
<keyword evidence="6" id="KW-0547">Nucleotide-binding</keyword>
<dbReference type="PROSITE" id="PS00859">
    <property type="entry name" value="GTP_CYCLOHYDROL_1_1"/>
    <property type="match status" value="1"/>
</dbReference>
<evidence type="ECO:0000256" key="5">
    <source>
        <dbReference type="ARBA" id="ARBA00023134"/>
    </source>
</evidence>
<comment type="pathway">
    <text evidence="2 6">Cofactor biosynthesis; 7,8-dihydroneopterin triphosphate biosynthesis; 7,8-dihydroneopterin triphosphate from GTP: step 1/1.</text>
</comment>
<dbReference type="GO" id="GO:0005737">
    <property type="term" value="C:cytoplasm"/>
    <property type="evidence" value="ECO:0007669"/>
    <property type="project" value="TreeGrafter"/>
</dbReference>
<keyword evidence="4 6" id="KW-0378">Hydrolase</keyword>
<dbReference type="PANTHER" id="PTHR11109">
    <property type="entry name" value="GTP CYCLOHYDROLASE I"/>
    <property type="match status" value="1"/>
</dbReference>
<comment type="caution">
    <text evidence="8">The sequence shown here is derived from an EMBL/GenBank/DDBJ whole genome shotgun (WGS) entry which is preliminary data.</text>
</comment>
<keyword evidence="3 6" id="KW-0554">One-carbon metabolism</keyword>
<evidence type="ECO:0000313" key="8">
    <source>
        <dbReference type="EMBL" id="RSU13536.1"/>
    </source>
</evidence>
<evidence type="ECO:0000259" key="7">
    <source>
        <dbReference type="Pfam" id="PF01227"/>
    </source>
</evidence>
<dbReference type="SUPFAM" id="SSF55620">
    <property type="entry name" value="Tetrahydrobiopterin biosynthesis enzymes-like"/>
    <property type="match status" value="1"/>
</dbReference>
<proteinExistence type="inferred from homology"/>
<evidence type="ECO:0000256" key="6">
    <source>
        <dbReference type="HAMAP-Rule" id="MF_00223"/>
    </source>
</evidence>
<comment type="catalytic activity">
    <reaction evidence="1 6">
        <text>GTP + H2O = 7,8-dihydroneopterin 3'-triphosphate + formate + H(+)</text>
        <dbReference type="Rhea" id="RHEA:17473"/>
        <dbReference type="ChEBI" id="CHEBI:15377"/>
        <dbReference type="ChEBI" id="CHEBI:15378"/>
        <dbReference type="ChEBI" id="CHEBI:15740"/>
        <dbReference type="ChEBI" id="CHEBI:37565"/>
        <dbReference type="ChEBI" id="CHEBI:58462"/>
        <dbReference type="EC" id="3.5.4.16"/>
    </reaction>
</comment>
<evidence type="ECO:0000256" key="3">
    <source>
        <dbReference type="ARBA" id="ARBA00022563"/>
    </source>
</evidence>
<dbReference type="Gene3D" id="3.30.1130.10">
    <property type="match status" value="1"/>
</dbReference>
<dbReference type="OrthoDB" id="9801207at2"/>
<dbReference type="GO" id="GO:0006729">
    <property type="term" value="P:tetrahydrobiopterin biosynthetic process"/>
    <property type="evidence" value="ECO:0007669"/>
    <property type="project" value="TreeGrafter"/>
</dbReference>
<dbReference type="PANTHER" id="PTHR11109:SF7">
    <property type="entry name" value="GTP CYCLOHYDROLASE 1"/>
    <property type="match status" value="1"/>
</dbReference>
<dbReference type="FunFam" id="1.10.286.10:FF:000001">
    <property type="entry name" value="GTP cyclohydrolase 1"/>
    <property type="match status" value="1"/>
</dbReference>
<keyword evidence="6" id="KW-0479">Metal-binding</keyword>
<dbReference type="InterPro" id="IPR001474">
    <property type="entry name" value="GTP_CycHdrlase_I"/>
</dbReference>
<dbReference type="GO" id="GO:0008270">
    <property type="term" value="F:zinc ion binding"/>
    <property type="evidence" value="ECO:0007669"/>
    <property type="project" value="UniProtKB-UniRule"/>
</dbReference>
<feature type="binding site" evidence="6">
    <location>
        <position position="76"/>
    </location>
    <ligand>
        <name>Zn(2+)</name>
        <dbReference type="ChEBI" id="CHEBI:29105"/>
    </ligand>
</feature>
<comment type="subunit">
    <text evidence="6">Homopolymer.</text>
</comment>
<dbReference type="AlphaFoldDB" id="A0A430AZS7"/>
<dbReference type="Pfam" id="PF01227">
    <property type="entry name" value="GTP_cyclohydroI"/>
    <property type="match status" value="1"/>
</dbReference>
<dbReference type="Proteomes" id="UP000287605">
    <property type="component" value="Unassembled WGS sequence"/>
</dbReference>
<feature type="binding site" evidence="6">
    <location>
        <position position="79"/>
    </location>
    <ligand>
        <name>Zn(2+)</name>
        <dbReference type="ChEBI" id="CHEBI:29105"/>
    </ligand>
</feature>
<dbReference type="Gene3D" id="1.10.286.10">
    <property type="match status" value="1"/>
</dbReference>
<dbReference type="InterPro" id="IPR043134">
    <property type="entry name" value="GTP-CH-I_N"/>
</dbReference>
<evidence type="ECO:0000256" key="1">
    <source>
        <dbReference type="ARBA" id="ARBA00001052"/>
    </source>
</evidence>
<feature type="binding site" evidence="6">
    <location>
        <position position="147"/>
    </location>
    <ligand>
        <name>Zn(2+)</name>
        <dbReference type="ChEBI" id="CHEBI:29105"/>
    </ligand>
</feature>
<dbReference type="InterPro" id="IPR020602">
    <property type="entry name" value="GTP_CycHdrlase_I_dom"/>
</dbReference>
<dbReference type="NCBIfam" id="NF006826">
    <property type="entry name" value="PRK09347.1-3"/>
    <property type="match status" value="1"/>
</dbReference>
<sequence>MMDEKKIKTAVKMLLEGMGEDIQRPGLLETPERVAKSYKEIFGGLYEDAAVHLTKTFPVESNEFVLEKDIPFYSTCEHHLIPFFGVAHVAYVPTDKVVGLSKLARTVDIFARRPQIQEQLTNQIADAITEHLEPAGVMVIIEAEHLCMSMRGVKKPGAKTLTMVSRGVLQTDSELKNTILSMVGIK</sequence>
<dbReference type="GO" id="GO:0005525">
    <property type="term" value="F:GTP binding"/>
    <property type="evidence" value="ECO:0007669"/>
    <property type="project" value="UniProtKB-KW"/>
</dbReference>
<dbReference type="NCBIfam" id="TIGR00063">
    <property type="entry name" value="folE"/>
    <property type="match status" value="1"/>
</dbReference>
<reference evidence="8 9" key="1">
    <citation type="submission" date="2017-05" db="EMBL/GenBank/DDBJ databases">
        <title>Vagococcus spp. assemblies.</title>
        <authorList>
            <person name="Gulvik C.A."/>
        </authorList>
    </citation>
    <scope>NUCLEOTIDE SEQUENCE [LARGE SCALE GENOMIC DNA]</scope>
    <source>
        <strain evidence="8 9">CCUG 51432</strain>
    </source>
</reference>
<name>A0A430AZS7_9ENTE</name>
<keyword evidence="5 6" id="KW-0342">GTP-binding</keyword>
<accession>A0A430AZS7</accession>
<keyword evidence="6" id="KW-0862">Zinc</keyword>
<feature type="domain" description="GTP cyclohydrolase I" evidence="7">
    <location>
        <begin position="7"/>
        <end position="183"/>
    </location>
</feature>
<dbReference type="HAMAP" id="MF_00223">
    <property type="entry name" value="FolE"/>
    <property type="match status" value="1"/>
</dbReference>
<gene>
    <name evidence="6" type="primary">folE</name>
    <name evidence="8" type="ORF">CBF29_04595</name>
</gene>
<dbReference type="UniPathway" id="UPA00848">
    <property type="reaction ID" value="UER00151"/>
</dbReference>
<dbReference type="GO" id="GO:0046654">
    <property type="term" value="P:tetrahydrofolate biosynthetic process"/>
    <property type="evidence" value="ECO:0007669"/>
    <property type="project" value="UniProtKB-UniRule"/>
</dbReference>
<keyword evidence="9" id="KW-1185">Reference proteome</keyword>
<evidence type="ECO:0000256" key="2">
    <source>
        <dbReference type="ARBA" id="ARBA00005080"/>
    </source>
</evidence>
<dbReference type="NCBIfam" id="NF006825">
    <property type="entry name" value="PRK09347.1-2"/>
    <property type="match status" value="1"/>
</dbReference>
<dbReference type="InterPro" id="IPR043133">
    <property type="entry name" value="GTP-CH-I_C/QueF"/>
</dbReference>
<organism evidence="8 9">
    <name type="scientific">Vagococcus elongatus</name>
    <dbReference type="NCBI Taxonomy" id="180344"/>
    <lineage>
        <taxon>Bacteria</taxon>
        <taxon>Bacillati</taxon>
        <taxon>Bacillota</taxon>
        <taxon>Bacilli</taxon>
        <taxon>Lactobacillales</taxon>
        <taxon>Enterococcaceae</taxon>
        <taxon>Vagococcus</taxon>
    </lineage>
</organism>
<evidence type="ECO:0000256" key="4">
    <source>
        <dbReference type="ARBA" id="ARBA00022801"/>
    </source>
</evidence>
<dbReference type="InterPro" id="IPR018234">
    <property type="entry name" value="GTP_CycHdrlase_I_CS"/>
</dbReference>
<evidence type="ECO:0000313" key="9">
    <source>
        <dbReference type="Proteomes" id="UP000287605"/>
    </source>
</evidence>
<dbReference type="GO" id="GO:0003934">
    <property type="term" value="F:GTP cyclohydrolase I activity"/>
    <property type="evidence" value="ECO:0007669"/>
    <property type="project" value="UniProtKB-UniRule"/>
</dbReference>
<dbReference type="EMBL" id="NGKA01000005">
    <property type="protein sequence ID" value="RSU13536.1"/>
    <property type="molecule type" value="Genomic_DNA"/>
</dbReference>
<dbReference type="GO" id="GO:0006730">
    <property type="term" value="P:one-carbon metabolic process"/>
    <property type="evidence" value="ECO:0007669"/>
    <property type="project" value="UniProtKB-UniRule"/>
</dbReference>